<reference evidence="1" key="1">
    <citation type="journal article" date="2020" name="Nature">
        <title>Giant virus diversity and host interactions through global metagenomics.</title>
        <authorList>
            <person name="Schulz F."/>
            <person name="Roux S."/>
            <person name="Paez-Espino D."/>
            <person name="Jungbluth S."/>
            <person name="Walsh D.A."/>
            <person name="Denef V.J."/>
            <person name="McMahon K.D."/>
            <person name="Konstantinidis K.T."/>
            <person name="Eloe-Fadrosh E.A."/>
            <person name="Kyrpides N.C."/>
            <person name="Woyke T."/>
        </authorList>
    </citation>
    <scope>NUCLEOTIDE SEQUENCE</scope>
    <source>
        <strain evidence="1">GVMAG-S-1021933-23</strain>
    </source>
</reference>
<name>A0A6C0ADR4_9ZZZZ</name>
<dbReference type="AlphaFoldDB" id="A0A6C0ADR4"/>
<accession>A0A6C0ADR4</accession>
<dbReference type="EMBL" id="MN740593">
    <property type="protein sequence ID" value="QHS77846.1"/>
    <property type="molecule type" value="Genomic_DNA"/>
</dbReference>
<protein>
    <submittedName>
        <fullName evidence="1">Uncharacterized protein</fullName>
    </submittedName>
</protein>
<evidence type="ECO:0000313" key="1">
    <source>
        <dbReference type="EMBL" id="QHS77846.1"/>
    </source>
</evidence>
<sequence>MDFIPKKINIKIFNSINPDLLDKSYEDDKWKTIWFQNDYKLFLINKKNNDCTTPFQINR</sequence>
<proteinExistence type="predicted"/>
<organism evidence="1">
    <name type="scientific">viral metagenome</name>
    <dbReference type="NCBI Taxonomy" id="1070528"/>
    <lineage>
        <taxon>unclassified sequences</taxon>
        <taxon>metagenomes</taxon>
        <taxon>organismal metagenomes</taxon>
    </lineage>
</organism>